<dbReference type="Gene3D" id="3.40.50.80">
    <property type="entry name" value="Nucleotide-binding domain of ferredoxin-NADP reductase (FNR) module"/>
    <property type="match status" value="1"/>
</dbReference>
<feature type="transmembrane region" description="Helical" evidence="13">
    <location>
        <begin position="194"/>
        <end position="214"/>
    </location>
</feature>
<evidence type="ECO:0000256" key="9">
    <source>
        <dbReference type="ARBA" id="ARBA00023002"/>
    </source>
</evidence>
<gene>
    <name evidence="15" type="ORF">ACFQS1_00385</name>
</gene>
<keyword evidence="9" id="KW-0560">Oxidoreductase</keyword>
<accession>A0ABW2HHJ2</accession>
<evidence type="ECO:0000256" key="7">
    <source>
        <dbReference type="ARBA" id="ARBA00022827"/>
    </source>
</evidence>
<dbReference type="Pfam" id="PF01794">
    <property type="entry name" value="Ferric_reduct"/>
    <property type="match status" value="1"/>
</dbReference>
<organism evidence="15 16">
    <name type="scientific">Paractinoplanes rhizophilus</name>
    <dbReference type="NCBI Taxonomy" id="1416877"/>
    <lineage>
        <taxon>Bacteria</taxon>
        <taxon>Bacillati</taxon>
        <taxon>Actinomycetota</taxon>
        <taxon>Actinomycetes</taxon>
        <taxon>Micromonosporales</taxon>
        <taxon>Micromonosporaceae</taxon>
        <taxon>Paractinoplanes</taxon>
    </lineage>
</organism>
<evidence type="ECO:0000256" key="5">
    <source>
        <dbReference type="ARBA" id="ARBA00022714"/>
    </source>
</evidence>
<keyword evidence="5" id="KW-0001">2Fe-2S</keyword>
<keyword evidence="16" id="KW-1185">Reference proteome</keyword>
<feature type="transmembrane region" description="Helical" evidence="13">
    <location>
        <begin position="91"/>
        <end position="112"/>
    </location>
</feature>
<evidence type="ECO:0000256" key="8">
    <source>
        <dbReference type="ARBA" id="ARBA00022989"/>
    </source>
</evidence>
<dbReference type="EMBL" id="JBHTBJ010000001">
    <property type="protein sequence ID" value="MFC7272422.1"/>
    <property type="molecule type" value="Genomic_DNA"/>
</dbReference>
<keyword evidence="7" id="KW-0274">FAD</keyword>
<evidence type="ECO:0000256" key="10">
    <source>
        <dbReference type="ARBA" id="ARBA00023004"/>
    </source>
</evidence>
<evidence type="ECO:0000256" key="3">
    <source>
        <dbReference type="ARBA" id="ARBA00022630"/>
    </source>
</evidence>
<keyword evidence="10" id="KW-0408">Iron</keyword>
<keyword evidence="8 13" id="KW-1133">Transmembrane helix</keyword>
<dbReference type="InterPro" id="IPR013130">
    <property type="entry name" value="Fe3_Rdtase_TM_dom"/>
</dbReference>
<dbReference type="PANTHER" id="PTHR47354">
    <property type="entry name" value="NADH OXIDOREDUCTASE HCR"/>
    <property type="match status" value="1"/>
</dbReference>
<dbReference type="InterPro" id="IPR050415">
    <property type="entry name" value="MRET"/>
</dbReference>
<proteinExistence type="predicted"/>
<keyword evidence="6" id="KW-0479">Metal-binding</keyword>
<feature type="domain" description="FAD-binding FR-type" evidence="14">
    <location>
        <begin position="220"/>
        <end position="320"/>
    </location>
</feature>
<dbReference type="Gene3D" id="2.40.30.10">
    <property type="entry name" value="Translation factors"/>
    <property type="match status" value="1"/>
</dbReference>
<evidence type="ECO:0000313" key="16">
    <source>
        <dbReference type="Proteomes" id="UP001596548"/>
    </source>
</evidence>
<dbReference type="RefSeq" id="WP_378963811.1">
    <property type="nucleotide sequence ID" value="NZ_JBHTBJ010000001.1"/>
</dbReference>
<dbReference type="PRINTS" id="PR00410">
    <property type="entry name" value="PHEHYDRXLASE"/>
</dbReference>
<dbReference type="SUPFAM" id="SSF63380">
    <property type="entry name" value="Riboflavin synthase domain-like"/>
    <property type="match status" value="1"/>
</dbReference>
<keyword evidence="11" id="KW-0411">Iron-sulfur</keyword>
<dbReference type="PROSITE" id="PS51384">
    <property type="entry name" value="FAD_FR"/>
    <property type="match status" value="1"/>
</dbReference>
<keyword evidence="12 13" id="KW-0472">Membrane</keyword>
<comment type="cofactor">
    <cofactor evidence="1">
        <name>FAD</name>
        <dbReference type="ChEBI" id="CHEBI:57692"/>
    </cofactor>
</comment>
<keyword evidence="4 13" id="KW-0812">Transmembrane</keyword>
<dbReference type="Proteomes" id="UP001596548">
    <property type="component" value="Unassembled WGS sequence"/>
</dbReference>
<keyword evidence="3" id="KW-0285">Flavoprotein</keyword>
<comment type="caution">
    <text evidence="15">The sequence shown here is derived from an EMBL/GenBank/DDBJ whole genome shotgun (WGS) entry which is preliminary data.</text>
</comment>
<comment type="subcellular location">
    <subcellularLocation>
        <location evidence="2">Membrane</location>
        <topology evidence="2">Multi-pass membrane protein</topology>
    </subcellularLocation>
</comment>
<evidence type="ECO:0000256" key="1">
    <source>
        <dbReference type="ARBA" id="ARBA00001974"/>
    </source>
</evidence>
<dbReference type="InterPro" id="IPR017927">
    <property type="entry name" value="FAD-bd_FR_type"/>
</dbReference>
<protein>
    <submittedName>
        <fullName evidence="15">Ferric reductase-like transmembrane domain-containing protein</fullName>
    </submittedName>
</protein>
<evidence type="ECO:0000256" key="12">
    <source>
        <dbReference type="ARBA" id="ARBA00023136"/>
    </source>
</evidence>
<sequence>MTTVTKPQTRATTTARSAHIALWIFLIANLVIVELMFARPATPAHNTLTSVGRFLGLHLAFVMALQLLLIARLPFLDRRIGMDKLTTWHRWTGFTLFWLVLLHPTFVLLGYSSLDKISFFAEIPNLAKQMPVLLGMIAAALLVVVAAVSLRAVRRRVSYETWHTLHLLVYLIVVLGIIHQVYEGSAFKTNILTQVYWWGLWAFALGALFTGRVLTPLVRNARHQLKVAAVVPESDDVVSVYMTGHDLGRLQARAGQFFLWRFLGHNPWWQVNPFSLSAAPDGRSLRLTAKGIGVTSAGLRRLPIGTRVFAEGPYGAFTSGQRVTDKTLLIAGGIGVTPIRALLEDDRLPGDIVVLYRVPAQADAVLLGEIQNLSSVRGAKLHLLAGRTGAGTPPFQPFSPESLIALVPDIVERDVYVCGPAAMTDAVLRSLRALKVPSRQQHAETFRLAS</sequence>
<feature type="transmembrane region" description="Helical" evidence="13">
    <location>
        <begin position="50"/>
        <end position="70"/>
    </location>
</feature>
<reference evidence="16" key="1">
    <citation type="journal article" date="2019" name="Int. J. Syst. Evol. Microbiol.">
        <title>The Global Catalogue of Microorganisms (GCM) 10K type strain sequencing project: providing services to taxonomists for standard genome sequencing and annotation.</title>
        <authorList>
            <consortium name="The Broad Institute Genomics Platform"/>
            <consortium name="The Broad Institute Genome Sequencing Center for Infectious Disease"/>
            <person name="Wu L."/>
            <person name="Ma J."/>
        </authorList>
    </citation>
    <scope>NUCLEOTIDE SEQUENCE [LARGE SCALE GENOMIC DNA]</scope>
    <source>
        <strain evidence="16">XZYJT-10</strain>
    </source>
</reference>
<evidence type="ECO:0000256" key="2">
    <source>
        <dbReference type="ARBA" id="ARBA00004141"/>
    </source>
</evidence>
<feature type="transmembrane region" description="Helical" evidence="13">
    <location>
        <begin position="20"/>
        <end position="38"/>
    </location>
</feature>
<evidence type="ECO:0000256" key="6">
    <source>
        <dbReference type="ARBA" id="ARBA00022723"/>
    </source>
</evidence>
<evidence type="ECO:0000259" key="14">
    <source>
        <dbReference type="PROSITE" id="PS51384"/>
    </source>
</evidence>
<feature type="transmembrane region" description="Helical" evidence="13">
    <location>
        <begin position="132"/>
        <end position="153"/>
    </location>
</feature>
<evidence type="ECO:0000313" key="15">
    <source>
        <dbReference type="EMBL" id="MFC7272422.1"/>
    </source>
</evidence>
<evidence type="ECO:0000256" key="11">
    <source>
        <dbReference type="ARBA" id="ARBA00023014"/>
    </source>
</evidence>
<evidence type="ECO:0000256" key="4">
    <source>
        <dbReference type="ARBA" id="ARBA00022692"/>
    </source>
</evidence>
<dbReference type="InterPro" id="IPR017938">
    <property type="entry name" value="Riboflavin_synthase-like_b-brl"/>
</dbReference>
<dbReference type="SUPFAM" id="SSF52343">
    <property type="entry name" value="Ferredoxin reductase-like, C-terminal NADP-linked domain"/>
    <property type="match status" value="1"/>
</dbReference>
<name>A0ABW2HHJ2_9ACTN</name>
<dbReference type="InterPro" id="IPR039261">
    <property type="entry name" value="FNR_nucleotide-bd"/>
</dbReference>
<evidence type="ECO:0000256" key="13">
    <source>
        <dbReference type="SAM" id="Phobius"/>
    </source>
</evidence>
<dbReference type="PANTHER" id="PTHR47354:SF8">
    <property type="entry name" value="1,2-PHENYLACETYL-COA EPOXIDASE, SUBUNIT E"/>
    <property type="match status" value="1"/>
</dbReference>
<dbReference type="Pfam" id="PF00175">
    <property type="entry name" value="NAD_binding_1"/>
    <property type="match status" value="1"/>
</dbReference>
<dbReference type="InterPro" id="IPR001433">
    <property type="entry name" value="OxRdtase_FAD/NAD-bd"/>
</dbReference>
<feature type="transmembrane region" description="Helical" evidence="13">
    <location>
        <begin position="165"/>
        <end position="182"/>
    </location>
</feature>